<sequence length="248" mass="28622">MSALYLVSKLCRSIPALRNIKVTHIQPYLRRTTVTLAGEGVQRLATEEVPELGRKWVGRWLFGCSGMVFGAVVIGGLTRLTDSGLSMTDWHLFGKRPPFSQLEWEKEFAQYQQYPEFKIKNKDISLQEFKFIWWMEYGHRQWGRTIGTFFLLPAAYFWHKGWFTRALKKRVVACGVLIGFQGLLGWYMVKSGLEKERFTEPSDVPRVSQYRLAAHLGTAFVLYSLFLWNALGVTSPPQMIKQVSTYAH</sequence>
<evidence type="ECO:0000256" key="12">
    <source>
        <dbReference type="SAM" id="Phobius"/>
    </source>
</evidence>
<comment type="pathway">
    <text evidence="10">Porphyrin-containing compound metabolism; heme A biosynthesis; heme A from heme O: step 1/1.</text>
</comment>
<dbReference type="AlphaFoldDB" id="A0A8J4XSU4"/>
<evidence type="ECO:0000256" key="2">
    <source>
        <dbReference type="ARBA" id="ARBA00004141"/>
    </source>
</evidence>
<keyword evidence="8" id="KW-0350">Heme biosynthesis</keyword>
<evidence type="ECO:0000256" key="8">
    <source>
        <dbReference type="ARBA" id="ARBA00023133"/>
    </source>
</evidence>
<dbReference type="OrthoDB" id="1726137at2759"/>
<feature type="transmembrane region" description="Helical" evidence="12">
    <location>
        <begin position="60"/>
        <end position="80"/>
    </location>
</feature>
<evidence type="ECO:0000256" key="3">
    <source>
        <dbReference type="ARBA" id="ARBA00022692"/>
    </source>
</evidence>
<dbReference type="GO" id="GO:0120547">
    <property type="term" value="F:heme A synthase activity"/>
    <property type="evidence" value="ECO:0007669"/>
    <property type="project" value="UniProtKB-EC"/>
</dbReference>
<dbReference type="Pfam" id="PF02628">
    <property type="entry name" value="COX15-CtaA"/>
    <property type="match status" value="1"/>
</dbReference>
<feature type="transmembrane region" description="Helical" evidence="12">
    <location>
        <begin position="209"/>
        <end position="231"/>
    </location>
</feature>
<comment type="subcellular location">
    <subcellularLocation>
        <location evidence="2">Membrane</location>
        <topology evidence="2">Multi-pass membrane protein</topology>
    </subcellularLocation>
</comment>
<evidence type="ECO:0000256" key="11">
    <source>
        <dbReference type="ARBA" id="ARBA00048044"/>
    </source>
</evidence>
<dbReference type="GO" id="GO:0006784">
    <property type="term" value="P:heme A biosynthetic process"/>
    <property type="evidence" value="ECO:0007669"/>
    <property type="project" value="InterPro"/>
</dbReference>
<organism evidence="13 14">
    <name type="scientific">Chionoecetes opilio</name>
    <name type="common">Atlantic snow crab</name>
    <name type="synonym">Cancer opilio</name>
    <dbReference type="NCBI Taxonomy" id="41210"/>
    <lineage>
        <taxon>Eukaryota</taxon>
        <taxon>Metazoa</taxon>
        <taxon>Ecdysozoa</taxon>
        <taxon>Arthropoda</taxon>
        <taxon>Crustacea</taxon>
        <taxon>Multicrustacea</taxon>
        <taxon>Malacostraca</taxon>
        <taxon>Eumalacostraca</taxon>
        <taxon>Eucarida</taxon>
        <taxon>Decapoda</taxon>
        <taxon>Pleocyemata</taxon>
        <taxon>Brachyura</taxon>
        <taxon>Eubrachyura</taxon>
        <taxon>Majoidea</taxon>
        <taxon>Majidae</taxon>
        <taxon>Chionoecetes</taxon>
    </lineage>
</organism>
<evidence type="ECO:0000256" key="1">
    <source>
        <dbReference type="ARBA" id="ARBA00001970"/>
    </source>
</evidence>
<evidence type="ECO:0000256" key="10">
    <source>
        <dbReference type="ARBA" id="ARBA00044501"/>
    </source>
</evidence>
<feature type="transmembrane region" description="Helical" evidence="12">
    <location>
        <begin position="141"/>
        <end position="159"/>
    </location>
</feature>
<evidence type="ECO:0000256" key="4">
    <source>
        <dbReference type="ARBA" id="ARBA00022723"/>
    </source>
</evidence>
<dbReference type="GO" id="GO:0046872">
    <property type="term" value="F:metal ion binding"/>
    <property type="evidence" value="ECO:0007669"/>
    <property type="project" value="UniProtKB-KW"/>
</dbReference>
<keyword evidence="6" id="KW-0560">Oxidoreductase</keyword>
<evidence type="ECO:0000256" key="5">
    <source>
        <dbReference type="ARBA" id="ARBA00022989"/>
    </source>
</evidence>
<dbReference type="Proteomes" id="UP000770661">
    <property type="component" value="Unassembled WGS sequence"/>
</dbReference>
<evidence type="ECO:0000256" key="9">
    <source>
        <dbReference type="ARBA" id="ARBA00023136"/>
    </source>
</evidence>
<keyword evidence="4" id="KW-0479">Metal-binding</keyword>
<dbReference type="PANTHER" id="PTHR23289:SF2">
    <property type="entry name" value="CYTOCHROME C OXIDASE ASSEMBLY PROTEIN COX15 HOMOLOG"/>
    <property type="match status" value="1"/>
</dbReference>
<feature type="transmembrane region" description="Helical" evidence="12">
    <location>
        <begin position="171"/>
        <end position="189"/>
    </location>
</feature>
<comment type="catalytic activity">
    <reaction evidence="11">
        <text>Fe(II)-heme o + 2 A + H2O = Fe(II)-heme a + 2 AH2</text>
        <dbReference type="Rhea" id="RHEA:63388"/>
        <dbReference type="ChEBI" id="CHEBI:13193"/>
        <dbReference type="ChEBI" id="CHEBI:15377"/>
        <dbReference type="ChEBI" id="CHEBI:17499"/>
        <dbReference type="ChEBI" id="CHEBI:60530"/>
        <dbReference type="ChEBI" id="CHEBI:61715"/>
        <dbReference type="EC" id="1.17.99.9"/>
    </reaction>
    <physiologicalReaction direction="left-to-right" evidence="11">
        <dbReference type="Rhea" id="RHEA:63389"/>
    </physiologicalReaction>
</comment>
<reference evidence="13" key="1">
    <citation type="submission" date="2020-07" db="EMBL/GenBank/DDBJ databases">
        <title>The High-quality genome of the commercially important snow crab, Chionoecetes opilio.</title>
        <authorList>
            <person name="Jeong J.-H."/>
            <person name="Ryu S."/>
        </authorList>
    </citation>
    <scope>NUCLEOTIDE SEQUENCE</scope>
    <source>
        <strain evidence="13">MADBK_172401_WGS</strain>
        <tissue evidence="13">Digestive gland</tissue>
    </source>
</reference>
<keyword evidence="7" id="KW-0408">Iron</keyword>
<proteinExistence type="predicted"/>
<keyword evidence="5 12" id="KW-1133">Transmembrane helix</keyword>
<dbReference type="InterPro" id="IPR003780">
    <property type="entry name" value="COX15/CtaA_fam"/>
</dbReference>
<evidence type="ECO:0000313" key="14">
    <source>
        <dbReference type="Proteomes" id="UP000770661"/>
    </source>
</evidence>
<gene>
    <name evidence="13" type="primary">COX15_0</name>
    <name evidence="13" type="ORF">GWK47_000170</name>
</gene>
<accession>A0A8J4XSU4</accession>
<dbReference type="GO" id="GO:0016653">
    <property type="term" value="F:oxidoreductase activity, acting on NAD(P)H, heme protein as acceptor"/>
    <property type="evidence" value="ECO:0007669"/>
    <property type="project" value="TreeGrafter"/>
</dbReference>
<dbReference type="InterPro" id="IPR023754">
    <property type="entry name" value="HemeA_Synthase_type2"/>
</dbReference>
<keyword evidence="3 12" id="KW-0812">Transmembrane</keyword>
<dbReference type="PANTHER" id="PTHR23289">
    <property type="entry name" value="CYTOCHROME C OXIDASE ASSEMBLY PROTEIN COX15"/>
    <property type="match status" value="1"/>
</dbReference>
<protein>
    <submittedName>
        <fullName evidence="13">Cytochrome c oxidase assembly protein COX15</fullName>
    </submittedName>
</protein>
<keyword evidence="9 12" id="KW-0472">Membrane</keyword>
<dbReference type="EMBL" id="JACEEZ010021849">
    <property type="protein sequence ID" value="KAG0713020.1"/>
    <property type="molecule type" value="Genomic_DNA"/>
</dbReference>
<dbReference type="GO" id="GO:0005743">
    <property type="term" value="C:mitochondrial inner membrane"/>
    <property type="evidence" value="ECO:0007669"/>
    <property type="project" value="TreeGrafter"/>
</dbReference>
<comment type="cofactor">
    <cofactor evidence="1">
        <name>heme b</name>
        <dbReference type="ChEBI" id="CHEBI:60344"/>
    </cofactor>
</comment>
<comment type="caution">
    <text evidence="13">The sequence shown here is derived from an EMBL/GenBank/DDBJ whole genome shotgun (WGS) entry which is preliminary data.</text>
</comment>
<evidence type="ECO:0000256" key="7">
    <source>
        <dbReference type="ARBA" id="ARBA00023004"/>
    </source>
</evidence>
<keyword evidence="14" id="KW-1185">Reference proteome</keyword>
<name>A0A8J4XSU4_CHIOP</name>
<evidence type="ECO:0000313" key="13">
    <source>
        <dbReference type="EMBL" id="KAG0713020.1"/>
    </source>
</evidence>
<evidence type="ECO:0000256" key="6">
    <source>
        <dbReference type="ARBA" id="ARBA00023002"/>
    </source>
</evidence>